<reference evidence="1" key="1">
    <citation type="journal article" date="2020" name="Stud. Mycol.">
        <title>101 Dothideomycetes genomes: a test case for predicting lifestyles and emergence of pathogens.</title>
        <authorList>
            <person name="Haridas S."/>
            <person name="Albert R."/>
            <person name="Binder M."/>
            <person name="Bloem J."/>
            <person name="Labutti K."/>
            <person name="Salamov A."/>
            <person name="Andreopoulos B."/>
            <person name="Baker S."/>
            <person name="Barry K."/>
            <person name="Bills G."/>
            <person name="Bluhm B."/>
            <person name="Cannon C."/>
            <person name="Castanera R."/>
            <person name="Culley D."/>
            <person name="Daum C."/>
            <person name="Ezra D."/>
            <person name="Gonzalez J."/>
            <person name="Henrissat B."/>
            <person name="Kuo A."/>
            <person name="Liang C."/>
            <person name="Lipzen A."/>
            <person name="Lutzoni F."/>
            <person name="Magnuson J."/>
            <person name="Mondo S."/>
            <person name="Nolan M."/>
            <person name="Ohm R."/>
            <person name="Pangilinan J."/>
            <person name="Park H.-J."/>
            <person name="Ramirez L."/>
            <person name="Alfaro M."/>
            <person name="Sun H."/>
            <person name="Tritt A."/>
            <person name="Yoshinaga Y."/>
            <person name="Zwiers L.-H."/>
            <person name="Turgeon B."/>
            <person name="Goodwin S."/>
            <person name="Spatafora J."/>
            <person name="Crous P."/>
            <person name="Grigoriev I."/>
        </authorList>
    </citation>
    <scope>NUCLEOTIDE SEQUENCE</scope>
    <source>
        <strain evidence="1">ATCC 16933</strain>
    </source>
</reference>
<proteinExistence type="predicted"/>
<name>A0A6A6PFY6_9PEZI</name>
<accession>A0A6A6PFY6</accession>
<protein>
    <submittedName>
        <fullName evidence="1">Uncharacterized protein</fullName>
    </submittedName>
</protein>
<dbReference type="EMBL" id="MU001670">
    <property type="protein sequence ID" value="KAF2462273.1"/>
    <property type="molecule type" value="Genomic_DNA"/>
</dbReference>
<keyword evidence="2" id="KW-1185">Reference proteome</keyword>
<gene>
    <name evidence="1" type="ORF">BDY21DRAFT_10764</name>
</gene>
<dbReference type="Proteomes" id="UP000799766">
    <property type="component" value="Unassembled WGS sequence"/>
</dbReference>
<evidence type="ECO:0000313" key="1">
    <source>
        <dbReference type="EMBL" id="KAF2462273.1"/>
    </source>
</evidence>
<evidence type="ECO:0000313" key="2">
    <source>
        <dbReference type="Proteomes" id="UP000799766"/>
    </source>
</evidence>
<dbReference type="AlphaFoldDB" id="A0A6A6PFY6"/>
<sequence>MARSALTYSLYSVLRTLYPLIDFLVALGLGVRAVACAEPGCELPGLPSGKYAIGKTHLPEFTLRPLHPFSNQATHLPFDSSPVAARWHTLAYTSLDERANCRPLGRPCSLTSIRGTSGVGACYE</sequence>
<organism evidence="1 2">
    <name type="scientific">Lineolata rhizophorae</name>
    <dbReference type="NCBI Taxonomy" id="578093"/>
    <lineage>
        <taxon>Eukaryota</taxon>
        <taxon>Fungi</taxon>
        <taxon>Dikarya</taxon>
        <taxon>Ascomycota</taxon>
        <taxon>Pezizomycotina</taxon>
        <taxon>Dothideomycetes</taxon>
        <taxon>Dothideomycetes incertae sedis</taxon>
        <taxon>Lineolatales</taxon>
        <taxon>Lineolataceae</taxon>
        <taxon>Lineolata</taxon>
    </lineage>
</organism>